<dbReference type="GO" id="GO:0016651">
    <property type="term" value="F:oxidoreductase activity, acting on NAD(P)H"/>
    <property type="evidence" value="ECO:0007669"/>
    <property type="project" value="UniProtKB-ARBA"/>
</dbReference>
<dbReference type="PANTHER" id="PTHR38030:SF2">
    <property type="entry name" value="PROTOPORPHYRINOGEN IX DEHYDROGENASE [QUINONE]"/>
    <property type="match status" value="1"/>
</dbReference>
<comment type="caution">
    <text evidence="3">The sequence shown here is derived from an EMBL/GenBank/DDBJ whole genome shotgun (WGS) entry which is preliminary data.</text>
</comment>
<evidence type="ECO:0000259" key="2">
    <source>
        <dbReference type="Pfam" id="PF12641"/>
    </source>
</evidence>
<dbReference type="Pfam" id="PF12641">
    <property type="entry name" value="Flavodoxin_3"/>
    <property type="match status" value="1"/>
</dbReference>
<gene>
    <name evidence="3" type="ORF">FYJ78_02135</name>
</gene>
<protein>
    <submittedName>
        <fullName evidence="3">Flavodoxin</fullName>
    </submittedName>
</protein>
<dbReference type="Proteomes" id="UP000430222">
    <property type="component" value="Unassembled WGS sequence"/>
</dbReference>
<evidence type="ECO:0000313" key="3">
    <source>
        <dbReference type="EMBL" id="MSV24002.1"/>
    </source>
</evidence>
<feature type="region of interest" description="Disordered" evidence="1">
    <location>
        <begin position="123"/>
        <end position="150"/>
    </location>
</feature>
<dbReference type="EMBL" id="VUNL01000002">
    <property type="protein sequence ID" value="MSV24002.1"/>
    <property type="molecule type" value="Genomic_DNA"/>
</dbReference>
<dbReference type="InterPro" id="IPR008254">
    <property type="entry name" value="Flavodoxin/NO_synth"/>
</dbReference>
<dbReference type="PANTHER" id="PTHR38030">
    <property type="entry name" value="PROTOPORPHYRINOGEN IX DEHYDROGENASE [MENAQUINONE]"/>
    <property type="match status" value="1"/>
</dbReference>
<dbReference type="InterPro" id="IPR052200">
    <property type="entry name" value="Protoporphyrinogen_IX_DH"/>
</dbReference>
<dbReference type="Gene3D" id="3.40.50.360">
    <property type="match status" value="1"/>
</dbReference>
<sequence length="192" mass="20994">MGKWAVIYSSVTGNTRQIAEAIAEQAGDADLFRVQDAPHDLSGYEVVAVGYWLRLGRPDPMSLKYLAGVKNATVLFFQTHGALPDSEHAITSFARAGYALGEGCEILGTFGCQGKINPALLERRKQSGPDDPHGGPESMERWKKAASHPDAKDIAEAKAFVDSMKKKLVMKRRFMAKMQAKQDALRAGKTQE</sequence>
<evidence type="ECO:0000256" key="1">
    <source>
        <dbReference type="SAM" id="MobiDB-lite"/>
    </source>
</evidence>
<accession>A0A6I2UXN9</accession>
<name>A0A6I2UXN9_9FIRM</name>
<dbReference type="InterPro" id="IPR029039">
    <property type="entry name" value="Flavoprotein-like_sf"/>
</dbReference>
<proteinExistence type="predicted"/>
<dbReference type="GO" id="GO:0010181">
    <property type="term" value="F:FMN binding"/>
    <property type="evidence" value="ECO:0007669"/>
    <property type="project" value="InterPro"/>
</dbReference>
<dbReference type="AlphaFoldDB" id="A0A6I2UXN9"/>
<dbReference type="SUPFAM" id="SSF52218">
    <property type="entry name" value="Flavoproteins"/>
    <property type="match status" value="1"/>
</dbReference>
<evidence type="ECO:0000313" key="4">
    <source>
        <dbReference type="Proteomes" id="UP000430222"/>
    </source>
</evidence>
<dbReference type="GO" id="GO:0006783">
    <property type="term" value="P:heme biosynthetic process"/>
    <property type="evidence" value="ECO:0007669"/>
    <property type="project" value="TreeGrafter"/>
</dbReference>
<reference evidence="3 4" key="1">
    <citation type="submission" date="2019-08" db="EMBL/GenBank/DDBJ databases">
        <title>In-depth cultivation of the pig gut microbiome towards novel bacterial diversity and tailored functional studies.</title>
        <authorList>
            <person name="Wylensek D."/>
            <person name="Hitch T.C.A."/>
            <person name="Clavel T."/>
        </authorList>
    </citation>
    <scope>NUCLEOTIDE SEQUENCE [LARGE SCALE GENOMIC DNA]</scope>
    <source>
        <strain evidence="4">WCA-380-WT-3B3</strain>
    </source>
</reference>
<feature type="domain" description="Flavodoxin-like" evidence="2">
    <location>
        <begin position="6"/>
        <end position="161"/>
    </location>
</feature>
<dbReference type="RefSeq" id="WP_154619739.1">
    <property type="nucleotide sequence ID" value="NZ_CBCTNG010000001.1"/>
</dbReference>
<dbReference type="GO" id="GO:0070819">
    <property type="term" value="F:menaquinone-dependent protoporphyrinogen oxidase activity"/>
    <property type="evidence" value="ECO:0007669"/>
    <property type="project" value="TreeGrafter"/>
</dbReference>
<organism evidence="3 4">
    <name type="scientific">Selenomonas montiformis</name>
    <dbReference type="NCBI Taxonomy" id="2652285"/>
    <lineage>
        <taxon>Bacteria</taxon>
        <taxon>Bacillati</taxon>
        <taxon>Bacillota</taxon>
        <taxon>Negativicutes</taxon>
        <taxon>Selenomonadales</taxon>
        <taxon>Selenomonadaceae</taxon>
        <taxon>Selenomonas</taxon>
    </lineage>
</organism>
<keyword evidence="4" id="KW-1185">Reference proteome</keyword>